<dbReference type="Proteomes" id="UP000242469">
    <property type="component" value="Unassembled WGS sequence"/>
</dbReference>
<name>A0A1H4GWD1_9GAMM</name>
<proteinExistence type="predicted"/>
<evidence type="ECO:0000313" key="2">
    <source>
        <dbReference type="Proteomes" id="UP000242469"/>
    </source>
</evidence>
<dbReference type="AlphaFoldDB" id="A0A1H4GWD1"/>
<dbReference type="OrthoDB" id="6424993at2"/>
<protein>
    <submittedName>
        <fullName evidence="1">Uncharacterized protein</fullName>
    </submittedName>
</protein>
<accession>A0A1H4GWD1</accession>
<dbReference type="EMBL" id="FNRJ01000021">
    <property type="protein sequence ID" value="SEB13906.1"/>
    <property type="molecule type" value="Genomic_DNA"/>
</dbReference>
<keyword evidence="2" id="KW-1185">Reference proteome</keyword>
<organism evidence="1 2">
    <name type="scientific">Marinobacterium iners DSM 11526</name>
    <dbReference type="NCBI Taxonomy" id="1122198"/>
    <lineage>
        <taxon>Bacteria</taxon>
        <taxon>Pseudomonadati</taxon>
        <taxon>Pseudomonadota</taxon>
        <taxon>Gammaproteobacteria</taxon>
        <taxon>Oceanospirillales</taxon>
        <taxon>Oceanospirillaceae</taxon>
        <taxon>Marinobacterium</taxon>
    </lineage>
</organism>
<evidence type="ECO:0000313" key="1">
    <source>
        <dbReference type="EMBL" id="SEB13906.1"/>
    </source>
</evidence>
<sequence>MSLDILIYTEKENKIISMSETLHKSIFSYDDYKNYKQLRKIKDYYLADETFYGASLANLIAEFEKFKEHGRIEFKYELIILIDYLKNKNVETVRFSGD</sequence>
<dbReference type="STRING" id="1122198.SAMN02745729_12152"/>
<dbReference type="RefSeq" id="WP_091827895.1">
    <property type="nucleotide sequence ID" value="NZ_FNRJ01000021.1"/>
</dbReference>
<reference evidence="2" key="1">
    <citation type="submission" date="2016-10" db="EMBL/GenBank/DDBJ databases">
        <authorList>
            <person name="Varghese N."/>
            <person name="Submissions S."/>
        </authorList>
    </citation>
    <scope>NUCLEOTIDE SEQUENCE [LARGE SCALE GENOMIC DNA]</scope>
    <source>
        <strain evidence="2">DSM 11526</strain>
    </source>
</reference>
<gene>
    <name evidence="1" type="ORF">SAMN02745729_12152</name>
</gene>